<keyword evidence="15" id="KW-0378">Hydrolase</keyword>
<dbReference type="GO" id="GO:0046961">
    <property type="term" value="F:proton-transporting ATPase activity, rotational mechanism"/>
    <property type="evidence" value="ECO:0007669"/>
    <property type="project" value="TreeGrafter"/>
</dbReference>
<comment type="function">
    <text evidence="10 12">F(1)F(0) ATP synthase produces ATP from ADP in the presence of a proton or sodium gradient. F-type ATPases consist of two structural domains, F(1) containing the extramembraneous catalytic core and F(0) containing the membrane proton channel, linked together by a central stalk and a peripheral stalk. During catalysis, ATP synthesis in the catalytic domain of F(1) is coupled via a rotary mechanism of the central stalk subunits to proton translocation.</text>
</comment>
<evidence type="ECO:0000256" key="3">
    <source>
        <dbReference type="ARBA" id="ARBA00022547"/>
    </source>
</evidence>
<dbReference type="InterPro" id="IPR050059">
    <property type="entry name" value="ATP_synthase_B_chain"/>
</dbReference>
<dbReference type="GO" id="GO:0045259">
    <property type="term" value="C:proton-transporting ATP synthase complex"/>
    <property type="evidence" value="ECO:0007669"/>
    <property type="project" value="UniProtKB-KW"/>
</dbReference>
<feature type="coiled-coil region" evidence="14">
    <location>
        <begin position="46"/>
        <end position="128"/>
    </location>
</feature>
<dbReference type="InterPro" id="IPR028987">
    <property type="entry name" value="ATP_synth_B-like_membr_sf"/>
</dbReference>
<keyword evidence="4 12" id="KW-0812">Transmembrane</keyword>
<comment type="subunit">
    <text evidence="12">F-type ATPases have 2 components, F(1) - the catalytic core - and F(0) - the membrane proton channel. F(1) has five subunits: alpha(3), beta(3), gamma(1), delta(1), epsilon(1). F(0) has three main subunits: a(1), b(2) and c(10-14). The alpha and beta chains form an alternating ring which encloses part of the gamma chain. F(1) is attached to F(0) by a central stalk formed by the gamma and epsilon chains, while a peripheral stalk is formed by the delta and b chains.</text>
</comment>
<keyword evidence="3 12" id="KW-0138">CF(0)</keyword>
<dbReference type="InterPro" id="IPR002146">
    <property type="entry name" value="ATP_synth_b/b'su_bac/chlpt"/>
</dbReference>
<name>A0A3E2TNP4_9FIRM</name>
<evidence type="ECO:0000256" key="7">
    <source>
        <dbReference type="ARBA" id="ARBA00023065"/>
    </source>
</evidence>
<keyword evidence="14" id="KW-0175">Coiled coil</keyword>
<dbReference type="NCBIfam" id="TIGR01144">
    <property type="entry name" value="ATP_synt_b"/>
    <property type="match status" value="1"/>
</dbReference>
<evidence type="ECO:0000256" key="12">
    <source>
        <dbReference type="HAMAP-Rule" id="MF_01398"/>
    </source>
</evidence>
<keyword evidence="12" id="KW-1003">Cell membrane</keyword>
<dbReference type="PANTHER" id="PTHR33445:SF2">
    <property type="entry name" value="ATP SYNTHASE SUBUNIT B', CHLOROPLASTIC"/>
    <property type="match status" value="1"/>
</dbReference>
<dbReference type="AlphaFoldDB" id="A0A3E2TNP4"/>
<evidence type="ECO:0000256" key="1">
    <source>
        <dbReference type="ARBA" id="ARBA00005513"/>
    </source>
</evidence>
<comment type="caution">
    <text evidence="15">The sequence shown here is derived from an EMBL/GenBank/DDBJ whole genome shotgun (WGS) entry which is preliminary data.</text>
</comment>
<proteinExistence type="inferred from homology"/>
<keyword evidence="7 12" id="KW-0406">Ion transport</keyword>
<evidence type="ECO:0000313" key="16">
    <source>
        <dbReference type="Proteomes" id="UP000260773"/>
    </source>
</evidence>
<dbReference type="Proteomes" id="UP000260773">
    <property type="component" value="Unassembled WGS sequence"/>
</dbReference>
<comment type="similarity">
    <text evidence="1 12 13">Belongs to the ATPase B chain family.</text>
</comment>
<dbReference type="PANTHER" id="PTHR33445">
    <property type="entry name" value="ATP SYNTHASE SUBUNIT B', CHLOROPLASTIC"/>
    <property type="match status" value="1"/>
</dbReference>
<keyword evidence="9 12" id="KW-0066">ATP synthesis</keyword>
<evidence type="ECO:0000256" key="14">
    <source>
        <dbReference type="SAM" id="Coils"/>
    </source>
</evidence>
<dbReference type="RefSeq" id="WP_117528310.1">
    <property type="nucleotide sequence ID" value="NZ_JAQDKA010000018.1"/>
</dbReference>
<dbReference type="CDD" id="cd06503">
    <property type="entry name" value="ATP-synt_Fo_b"/>
    <property type="match status" value="1"/>
</dbReference>
<dbReference type="SUPFAM" id="SSF81573">
    <property type="entry name" value="F1F0 ATP synthase subunit B, membrane domain"/>
    <property type="match status" value="1"/>
</dbReference>
<comment type="function">
    <text evidence="12">Component of the F(0) channel, it forms part of the peripheral stalk, linking F(1) to F(0).</text>
</comment>
<dbReference type="GO" id="GO:0012505">
    <property type="term" value="C:endomembrane system"/>
    <property type="evidence" value="ECO:0007669"/>
    <property type="project" value="UniProtKB-SubCell"/>
</dbReference>
<evidence type="ECO:0000313" key="15">
    <source>
        <dbReference type="EMBL" id="RGB79934.1"/>
    </source>
</evidence>
<evidence type="ECO:0000256" key="6">
    <source>
        <dbReference type="ARBA" id="ARBA00022989"/>
    </source>
</evidence>
<evidence type="ECO:0000256" key="8">
    <source>
        <dbReference type="ARBA" id="ARBA00023136"/>
    </source>
</evidence>
<gene>
    <name evidence="12 15" type="primary">atpF</name>
    <name evidence="15" type="ORF">DW070_08375</name>
</gene>
<dbReference type="Gene3D" id="6.10.250.1580">
    <property type="match status" value="1"/>
</dbReference>
<protein>
    <recommendedName>
        <fullName evidence="12">ATP synthase subunit b</fullName>
    </recommendedName>
    <alternativeName>
        <fullName evidence="12">ATP synthase F(0) sector subunit b</fullName>
    </alternativeName>
    <alternativeName>
        <fullName evidence="12">ATPase subunit I</fullName>
    </alternativeName>
    <alternativeName>
        <fullName evidence="12">F-type ATPase subunit b</fullName>
        <shortName evidence="12">F-ATPase subunit b</shortName>
    </alternativeName>
</protein>
<evidence type="ECO:0000256" key="13">
    <source>
        <dbReference type="RuleBase" id="RU003848"/>
    </source>
</evidence>
<keyword evidence="8 12" id="KW-0472">Membrane</keyword>
<keyword evidence="5 12" id="KW-0375">Hydrogen ion transport</keyword>
<evidence type="ECO:0000256" key="9">
    <source>
        <dbReference type="ARBA" id="ARBA00023310"/>
    </source>
</evidence>
<accession>A0A3E2TNP4</accession>
<evidence type="ECO:0000256" key="2">
    <source>
        <dbReference type="ARBA" id="ARBA00022448"/>
    </source>
</evidence>
<dbReference type="EMBL" id="QVEP01000016">
    <property type="protein sequence ID" value="RGB79934.1"/>
    <property type="molecule type" value="Genomic_DNA"/>
</dbReference>
<evidence type="ECO:0000256" key="4">
    <source>
        <dbReference type="ARBA" id="ARBA00022692"/>
    </source>
</evidence>
<dbReference type="GO" id="GO:0016787">
    <property type="term" value="F:hydrolase activity"/>
    <property type="evidence" value="ECO:0007669"/>
    <property type="project" value="UniProtKB-KW"/>
</dbReference>
<comment type="subcellular location">
    <subcellularLocation>
        <location evidence="12">Cell membrane</location>
        <topology evidence="12">Single-pass membrane protein</topology>
    </subcellularLocation>
    <subcellularLocation>
        <location evidence="11">Endomembrane system</location>
        <topology evidence="11">Single-pass membrane protein</topology>
    </subcellularLocation>
</comment>
<organism evidence="15 16">
    <name type="scientific">Coprococcus catus</name>
    <dbReference type="NCBI Taxonomy" id="116085"/>
    <lineage>
        <taxon>Bacteria</taxon>
        <taxon>Bacillati</taxon>
        <taxon>Bacillota</taxon>
        <taxon>Clostridia</taxon>
        <taxon>Lachnospirales</taxon>
        <taxon>Lachnospiraceae</taxon>
        <taxon>Coprococcus</taxon>
    </lineage>
</organism>
<dbReference type="GO" id="GO:0005886">
    <property type="term" value="C:plasma membrane"/>
    <property type="evidence" value="ECO:0007669"/>
    <property type="project" value="UniProtKB-SubCell"/>
</dbReference>
<evidence type="ECO:0000256" key="11">
    <source>
        <dbReference type="ARBA" id="ARBA00037847"/>
    </source>
</evidence>
<keyword evidence="6 12" id="KW-1133">Transmembrane helix</keyword>
<dbReference type="HAMAP" id="MF_01398">
    <property type="entry name" value="ATP_synth_b_bprime"/>
    <property type="match status" value="1"/>
</dbReference>
<dbReference type="InterPro" id="IPR005864">
    <property type="entry name" value="ATP_synth_F0_bsu_bac"/>
</dbReference>
<sequence length="150" mass="17078">MLSLEPWTIFWTVVNVLVLFVALRHFLIKPVMGVIEQRNEMIRQQFNAAQKTQDEANKMKADYEQQLDTAKEQAADIIAAARVRSEKEHSKAIADTEAERVKMLAQAREDIEKEQANAKKELQSQIMDIAMLAAKKIIMTGDQYDAKSGK</sequence>
<reference evidence="15 16" key="1">
    <citation type="submission" date="2018-08" db="EMBL/GenBank/DDBJ databases">
        <title>A genome reference for cultivated species of the human gut microbiota.</title>
        <authorList>
            <person name="Zou Y."/>
            <person name="Xue W."/>
            <person name="Luo G."/>
        </authorList>
    </citation>
    <scope>NUCLEOTIDE SEQUENCE [LARGE SCALE GENOMIC DNA]</scope>
    <source>
        <strain evidence="15 16">AF45-17</strain>
    </source>
</reference>
<dbReference type="GO" id="GO:0046933">
    <property type="term" value="F:proton-transporting ATP synthase activity, rotational mechanism"/>
    <property type="evidence" value="ECO:0007669"/>
    <property type="project" value="UniProtKB-UniRule"/>
</dbReference>
<keyword evidence="2 12" id="KW-0813">Transport</keyword>
<feature type="transmembrane region" description="Helical" evidence="12">
    <location>
        <begin position="6"/>
        <end position="27"/>
    </location>
</feature>
<dbReference type="Pfam" id="PF00430">
    <property type="entry name" value="ATP-synt_B"/>
    <property type="match status" value="1"/>
</dbReference>
<evidence type="ECO:0000256" key="5">
    <source>
        <dbReference type="ARBA" id="ARBA00022781"/>
    </source>
</evidence>
<evidence type="ECO:0000256" key="10">
    <source>
        <dbReference type="ARBA" id="ARBA00025198"/>
    </source>
</evidence>